<gene>
    <name evidence="6" type="ORF">GCM10022236_25210</name>
</gene>
<feature type="DNA-binding region" description="H-T-H motif" evidence="4">
    <location>
        <begin position="29"/>
        <end position="48"/>
    </location>
</feature>
<name>A0ABP6ZXE3_9ACTN</name>
<dbReference type="InterPro" id="IPR001647">
    <property type="entry name" value="HTH_TetR"/>
</dbReference>
<evidence type="ECO:0000256" key="3">
    <source>
        <dbReference type="ARBA" id="ARBA00023163"/>
    </source>
</evidence>
<evidence type="ECO:0000313" key="7">
    <source>
        <dbReference type="Proteomes" id="UP001501490"/>
    </source>
</evidence>
<evidence type="ECO:0000259" key="5">
    <source>
        <dbReference type="PROSITE" id="PS50977"/>
    </source>
</evidence>
<keyword evidence="2 4" id="KW-0238">DNA-binding</keyword>
<dbReference type="InterPro" id="IPR050109">
    <property type="entry name" value="HTH-type_TetR-like_transc_reg"/>
</dbReference>
<evidence type="ECO:0000256" key="1">
    <source>
        <dbReference type="ARBA" id="ARBA00023015"/>
    </source>
</evidence>
<accession>A0ABP6ZXE3</accession>
<reference evidence="7" key="1">
    <citation type="journal article" date="2019" name="Int. J. Syst. Evol. Microbiol.">
        <title>The Global Catalogue of Microorganisms (GCM) 10K type strain sequencing project: providing services to taxonomists for standard genome sequencing and annotation.</title>
        <authorList>
            <consortium name="The Broad Institute Genomics Platform"/>
            <consortium name="The Broad Institute Genome Sequencing Center for Infectious Disease"/>
            <person name="Wu L."/>
            <person name="Ma J."/>
        </authorList>
    </citation>
    <scope>NUCLEOTIDE SEQUENCE [LARGE SCALE GENOMIC DNA]</scope>
    <source>
        <strain evidence="7">JCM 16929</strain>
    </source>
</reference>
<comment type="caution">
    <text evidence="6">The sequence shown here is derived from an EMBL/GenBank/DDBJ whole genome shotgun (WGS) entry which is preliminary data.</text>
</comment>
<dbReference type="RefSeq" id="WP_344804981.1">
    <property type="nucleotide sequence ID" value="NZ_BAABAB010000017.1"/>
</dbReference>
<evidence type="ECO:0000256" key="2">
    <source>
        <dbReference type="ARBA" id="ARBA00023125"/>
    </source>
</evidence>
<keyword evidence="7" id="KW-1185">Reference proteome</keyword>
<dbReference type="PRINTS" id="PR00455">
    <property type="entry name" value="HTHTETR"/>
</dbReference>
<dbReference type="PANTHER" id="PTHR30055:SF234">
    <property type="entry name" value="HTH-TYPE TRANSCRIPTIONAL REGULATOR BETI"/>
    <property type="match status" value="1"/>
</dbReference>
<evidence type="ECO:0000313" key="6">
    <source>
        <dbReference type="EMBL" id="GAA3621832.1"/>
    </source>
</evidence>
<dbReference type="EMBL" id="BAABAB010000017">
    <property type="protein sequence ID" value="GAA3621832.1"/>
    <property type="molecule type" value="Genomic_DNA"/>
</dbReference>
<dbReference type="SUPFAM" id="SSF46689">
    <property type="entry name" value="Homeodomain-like"/>
    <property type="match status" value="1"/>
</dbReference>
<organism evidence="6 7">
    <name type="scientific">Microlunatus ginsengisoli</name>
    <dbReference type="NCBI Taxonomy" id="363863"/>
    <lineage>
        <taxon>Bacteria</taxon>
        <taxon>Bacillati</taxon>
        <taxon>Actinomycetota</taxon>
        <taxon>Actinomycetes</taxon>
        <taxon>Propionibacteriales</taxon>
        <taxon>Propionibacteriaceae</taxon>
        <taxon>Microlunatus</taxon>
    </lineage>
</organism>
<keyword evidence="3" id="KW-0804">Transcription</keyword>
<keyword evidence="1" id="KW-0805">Transcription regulation</keyword>
<sequence>MPRLEGDSREAIKEAALELFASGGYGQTSLREVAESLGISKAALYYHFRSKDELLTELLQPMVDDQQRLIEEVQAGTLAEPRAVLERYFDLCLVHRRLLRGVVNDLQVMTRLDLIPKLIAWRIQLDEVLVGTEPRDQVRAIVAFGGLQDCAVLFPEDFSMESVRSEVVDAALRALTPPGAAGS</sequence>
<feature type="domain" description="HTH tetR-type" evidence="5">
    <location>
        <begin position="6"/>
        <end position="66"/>
    </location>
</feature>
<dbReference type="PANTHER" id="PTHR30055">
    <property type="entry name" value="HTH-TYPE TRANSCRIPTIONAL REGULATOR RUTR"/>
    <property type="match status" value="1"/>
</dbReference>
<dbReference type="PROSITE" id="PS01081">
    <property type="entry name" value="HTH_TETR_1"/>
    <property type="match status" value="1"/>
</dbReference>
<evidence type="ECO:0000256" key="4">
    <source>
        <dbReference type="PROSITE-ProRule" id="PRU00335"/>
    </source>
</evidence>
<dbReference type="InterPro" id="IPR009057">
    <property type="entry name" value="Homeodomain-like_sf"/>
</dbReference>
<dbReference type="Proteomes" id="UP001501490">
    <property type="component" value="Unassembled WGS sequence"/>
</dbReference>
<dbReference type="PROSITE" id="PS50977">
    <property type="entry name" value="HTH_TETR_2"/>
    <property type="match status" value="1"/>
</dbReference>
<proteinExistence type="predicted"/>
<dbReference type="Gene3D" id="1.10.357.10">
    <property type="entry name" value="Tetracycline Repressor, domain 2"/>
    <property type="match status" value="1"/>
</dbReference>
<dbReference type="Pfam" id="PF00440">
    <property type="entry name" value="TetR_N"/>
    <property type="match status" value="1"/>
</dbReference>
<dbReference type="InterPro" id="IPR023772">
    <property type="entry name" value="DNA-bd_HTH_TetR-type_CS"/>
</dbReference>
<protein>
    <submittedName>
        <fullName evidence="6">TetR/AcrR family transcriptional regulator</fullName>
    </submittedName>
</protein>